<dbReference type="InterPro" id="IPR016024">
    <property type="entry name" value="ARM-type_fold"/>
</dbReference>
<dbReference type="InterPro" id="IPR013428">
    <property type="entry name" value="Membrane-bound_put_N"/>
</dbReference>
<keyword evidence="2 4" id="KW-0479">Metal-binding</keyword>
<dbReference type="PANTHER" id="PTHR33546:SF1">
    <property type="entry name" value="LARGE, MULTIFUNCTIONAL SECRETED PROTEIN"/>
    <property type="match status" value="1"/>
</dbReference>
<dbReference type="Gene3D" id="3.40.720.10">
    <property type="entry name" value="Alkaline Phosphatase, subunit A"/>
    <property type="match status" value="1"/>
</dbReference>
<dbReference type="InterPro" id="IPR017850">
    <property type="entry name" value="Alkaline_phosphatase_core_sf"/>
</dbReference>
<dbReference type="Gene3D" id="2.120.10.30">
    <property type="entry name" value="TolB, C-terminal domain"/>
    <property type="match status" value="1"/>
</dbReference>
<dbReference type="InterPro" id="IPR036909">
    <property type="entry name" value="Cyt_c-like_dom_sf"/>
</dbReference>
<keyword evidence="1 4" id="KW-0349">Heme</keyword>
<reference evidence="6 7" key="1">
    <citation type="submission" date="2019-02" db="EMBL/GenBank/DDBJ databases">
        <title>Deep-cultivation of Planctomycetes and their phenomic and genomic characterization uncovers novel biology.</title>
        <authorList>
            <person name="Wiegand S."/>
            <person name="Jogler M."/>
            <person name="Boedeker C."/>
            <person name="Pinto D."/>
            <person name="Vollmers J."/>
            <person name="Rivas-Marin E."/>
            <person name="Kohn T."/>
            <person name="Peeters S.H."/>
            <person name="Heuer A."/>
            <person name="Rast P."/>
            <person name="Oberbeckmann S."/>
            <person name="Bunk B."/>
            <person name="Jeske O."/>
            <person name="Meyerdierks A."/>
            <person name="Storesund J.E."/>
            <person name="Kallscheuer N."/>
            <person name="Luecker S."/>
            <person name="Lage O.M."/>
            <person name="Pohl T."/>
            <person name="Merkel B.J."/>
            <person name="Hornburger P."/>
            <person name="Mueller R.-W."/>
            <person name="Bruemmer F."/>
            <person name="Labrenz M."/>
            <person name="Spormann A.M."/>
            <person name="Op Den Camp H."/>
            <person name="Overmann J."/>
            <person name="Amann R."/>
            <person name="Jetten M.S.M."/>
            <person name="Mascher T."/>
            <person name="Medema M.H."/>
            <person name="Devos D.P."/>
            <person name="Kaster A.-K."/>
            <person name="Ovreas L."/>
            <person name="Rohde M."/>
            <person name="Galperin M.Y."/>
            <person name="Jogler C."/>
        </authorList>
    </citation>
    <scope>NUCLEOTIDE SEQUENCE [LARGE SCALE GENOMIC DNA]</scope>
    <source>
        <strain evidence="6 7">Pan54</strain>
    </source>
</reference>
<dbReference type="Pfam" id="PF00034">
    <property type="entry name" value="Cytochrom_C"/>
    <property type="match status" value="1"/>
</dbReference>
<dbReference type="InterPro" id="IPR011989">
    <property type="entry name" value="ARM-like"/>
</dbReference>
<keyword evidence="3 4" id="KW-0408">Iron</keyword>
<accession>A0A5C5XM23</accession>
<proteinExistence type="predicted"/>
<dbReference type="GO" id="GO:0009055">
    <property type="term" value="F:electron transfer activity"/>
    <property type="evidence" value="ECO:0007669"/>
    <property type="project" value="InterPro"/>
</dbReference>
<dbReference type="GO" id="GO:0004065">
    <property type="term" value="F:arylsulfatase activity"/>
    <property type="evidence" value="ECO:0007669"/>
    <property type="project" value="UniProtKB-EC"/>
</dbReference>
<feature type="domain" description="Cytochrome c" evidence="5">
    <location>
        <begin position="1383"/>
        <end position="1520"/>
    </location>
</feature>
<evidence type="ECO:0000256" key="1">
    <source>
        <dbReference type="ARBA" id="ARBA00022617"/>
    </source>
</evidence>
<dbReference type="Proteomes" id="UP000316095">
    <property type="component" value="Unassembled WGS sequence"/>
</dbReference>
<dbReference type="GO" id="GO:0046872">
    <property type="term" value="F:metal ion binding"/>
    <property type="evidence" value="ECO:0007669"/>
    <property type="project" value="UniProtKB-KW"/>
</dbReference>
<dbReference type="GO" id="GO:0020037">
    <property type="term" value="F:heme binding"/>
    <property type="evidence" value="ECO:0007669"/>
    <property type="project" value="InterPro"/>
</dbReference>
<keyword evidence="7" id="KW-1185">Reference proteome</keyword>
<dbReference type="EMBL" id="SJPG01000001">
    <property type="protein sequence ID" value="TWT62782.1"/>
    <property type="molecule type" value="Genomic_DNA"/>
</dbReference>
<evidence type="ECO:0000256" key="2">
    <source>
        <dbReference type="ARBA" id="ARBA00022723"/>
    </source>
</evidence>
<evidence type="ECO:0000313" key="6">
    <source>
        <dbReference type="EMBL" id="TWT62782.1"/>
    </source>
</evidence>
<dbReference type="InterPro" id="IPR011041">
    <property type="entry name" value="Quinoprot_gluc/sorb_DH_b-prop"/>
</dbReference>
<dbReference type="Pfam" id="PF13646">
    <property type="entry name" value="HEAT_2"/>
    <property type="match status" value="1"/>
</dbReference>
<dbReference type="InterPro" id="IPR013427">
    <property type="entry name" value="Haem-bd_dom_put"/>
</dbReference>
<evidence type="ECO:0000313" key="7">
    <source>
        <dbReference type="Proteomes" id="UP000316095"/>
    </source>
</evidence>
<sequence precursor="true">MRIFTALLSTPDHSEIHRSVWLRSSVGLILALGSLFLSEPAVAAKSPQSRPNVVFIMTDNHGAWTLGCYGNPDIRTPHIDRMAEEGTLFTQAYSSNPVCSPTRATYLTGLMPSQHGVHCFLTGGGLQTGPDARCTLDELTSLPEILKKNGYSCGLVGKWHLGGNLHPQEGFEDYWITMPHGGTSTFYDADIIENGQIRKEPEYLTDFWTRHAVKFIDQNAKAEKPFFLFLSYNGPYALSRLLLREGKNRHADYYADKLLESFPRLPAHPWQKYNLDYHNNPISIRRVATEVSGVDDGVGTVLQSLKDHGIDENTVVIFVADQGWAGGQGGYFGMGDHTRPVTADDEMMRIPMIWRHPESITSSAVSNVMVTNYDFLPTLLSYLNLSDQSPVEHKLPGKDFSAELKVANSQTAGEDAVYYEFESLRSVRTKNWKYVHRHPNGPHELYDMVNDPDEFTNLISDPKTADIKQVLKQQLDSYFQKYSIPKYNMWQGGTSQARVYVGIDEETAQVEAVQPPPLTEGFEPQKLQVPSGFTVELAAGPPLVQHPTFATFDDQGRLFVCENAGVNMTAEELEDKLPNSIRLLEDLDQDGKFDRSTVFADKMTFPMGGAWHDGALYVASPPYIWRLEDTDNDGVADRREQLVSQFGYNGNAASIHGCVSGPDGRLYWCDGYHGHQFKDKIGNVVSERKGSYIFSCRPDGSDVRIHCGGGMDNPVEVDFTTEGEMLGTVNIMYTRPRVDCLVHWLHGGAYPHREQVLQELKSTGDFLGPVHRFGHVAISGLTRYRSGTMDYRWRDQFFAAQFNVGKVVRIALEREGSTFRAEQREFLTSTDMEFHPTDVAEDADGSLLVVDTGGWFYRGCPTSQFPKPDILGGIYRIKRTGMTTQVDPRGLQIAWDRLSLAEVIKLFADTRYSVRERAIAECVKLGESSLDSLARVLQSGDIWPRQCAIQALTALVPDHPQAYPAIRAALNDRDASIRHSACRALAIYPDEAALEQLAKRLKDDQPHVCRVAARALGAMKNTKAVDYLFKALTPEKDRAFEHAVIYALIEINDQTATRTGLEADSPQVRKAALIALDQMDAGDLTSDEVVSEIASNNEDLQRAAIQIYVRHPSWTSQSLSVIEQLLDQQGEATESLSVLRELLVRSINQPDVAELVGNRLSDPLISAKLQSLLLEVIASSQNIHVHETWIPPLEELLNSSDATVLSATISAVTRLDEKQFQQRLTEIGEDVSLPILVRVSALEAATKSQSQLSDRSFDLLLDVVQESPKDAYLAAQRIGSAALTSEQLLRVAKLIQRASPTVLPELIRAFARLKDVDVATAFLQAMNSASSLDTISAVQFSEVIKSYPSETLPNANALLAKLKQREAMHVEKVEAFLPYLNEGSAERGKAVFFGKKSNCATCHQVGSQGKKIGPDLTTIGASRTSRDLLESIVFPSATLVRDYEPFSILKEDGKVLNGIVVRETVDTIYIQQKEGEPVAVQRDEIELLSPSTVSIMPNGLDRVLSQTELADLIAYLQSLKSGEPAHASR</sequence>
<evidence type="ECO:0000256" key="3">
    <source>
        <dbReference type="ARBA" id="ARBA00023004"/>
    </source>
</evidence>
<dbReference type="SMART" id="SM00567">
    <property type="entry name" value="EZ_HEAT"/>
    <property type="match status" value="5"/>
</dbReference>
<dbReference type="Gene3D" id="1.25.10.10">
    <property type="entry name" value="Leucine-rich Repeat Variant"/>
    <property type="match status" value="1"/>
</dbReference>
<dbReference type="InterPro" id="IPR000917">
    <property type="entry name" value="Sulfatase_N"/>
</dbReference>
<dbReference type="NCBIfam" id="TIGR02604">
    <property type="entry name" value="Piru_Ver_Nterm"/>
    <property type="match status" value="1"/>
</dbReference>
<name>A0A5C5XM23_9PLAN</name>
<evidence type="ECO:0000256" key="4">
    <source>
        <dbReference type="PROSITE-ProRule" id="PRU00433"/>
    </source>
</evidence>
<dbReference type="Pfam" id="PF23500">
    <property type="entry name" value="DUF7133"/>
    <property type="match status" value="1"/>
</dbReference>
<organism evidence="6 7">
    <name type="scientific">Rubinisphaera italica</name>
    <dbReference type="NCBI Taxonomy" id="2527969"/>
    <lineage>
        <taxon>Bacteria</taxon>
        <taxon>Pseudomonadati</taxon>
        <taxon>Planctomycetota</taxon>
        <taxon>Planctomycetia</taxon>
        <taxon>Planctomycetales</taxon>
        <taxon>Planctomycetaceae</taxon>
        <taxon>Rubinisphaera</taxon>
    </lineage>
</organism>
<dbReference type="PANTHER" id="PTHR33546">
    <property type="entry name" value="LARGE, MULTIFUNCTIONAL SECRETED PROTEIN-RELATED"/>
    <property type="match status" value="1"/>
</dbReference>
<dbReference type="NCBIfam" id="TIGR02603">
    <property type="entry name" value="CxxCH_TIGR02603"/>
    <property type="match status" value="1"/>
</dbReference>
<dbReference type="Gene3D" id="1.10.760.10">
    <property type="entry name" value="Cytochrome c-like domain"/>
    <property type="match status" value="1"/>
</dbReference>
<dbReference type="InterPro" id="IPR009056">
    <property type="entry name" value="Cyt_c-like_dom"/>
</dbReference>
<dbReference type="EC" id="3.1.6.1" evidence="6"/>
<dbReference type="InterPro" id="IPR004155">
    <property type="entry name" value="PBS_lyase_HEAT"/>
</dbReference>
<dbReference type="SUPFAM" id="SSF48371">
    <property type="entry name" value="ARM repeat"/>
    <property type="match status" value="1"/>
</dbReference>
<dbReference type="InterPro" id="IPR055557">
    <property type="entry name" value="DUF7133"/>
</dbReference>
<evidence type="ECO:0000259" key="5">
    <source>
        <dbReference type="PROSITE" id="PS51007"/>
    </source>
</evidence>
<protein>
    <submittedName>
        <fullName evidence="6">Arylsulfatase</fullName>
        <ecNumber evidence="6">3.1.6.1</ecNumber>
    </submittedName>
</protein>
<dbReference type="SUPFAM" id="SSF50952">
    <property type="entry name" value="Soluble quinoprotein glucose dehydrogenase"/>
    <property type="match status" value="1"/>
</dbReference>
<comment type="caution">
    <text evidence="6">The sequence shown here is derived from an EMBL/GenBank/DDBJ whole genome shotgun (WGS) entry which is preliminary data.</text>
</comment>
<gene>
    <name evidence="6" type="primary">atsA_35</name>
    <name evidence="6" type="ORF">Pan54_35270</name>
</gene>
<keyword evidence="6" id="KW-0378">Hydrolase</keyword>
<dbReference type="InterPro" id="IPR011042">
    <property type="entry name" value="6-blade_b-propeller_TolB-like"/>
</dbReference>
<dbReference type="SUPFAM" id="SSF53649">
    <property type="entry name" value="Alkaline phosphatase-like"/>
    <property type="match status" value="1"/>
</dbReference>
<dbReference type="SUPFAM" id="SSF46626">
    <property type="entry name" value="Cytochrome c"/>
    <property type="match status" value="1"/>
</dbReference>
<dbReference type="Pfam" id="PF00884">
    <property type="entry name" value="Sulfatase"/>
    <property type="match status" value="1"/>
</dbReference>
<dbReference type="PROSITE" id="PS51007">
    <property type="entry name" value="CYTC"/>
    <property type="match status" value="1"/>
</dbReference>